<keyword evidence="4" id="KW-0396">Initiation factor</keyword>
<dbReference type="Gene3D" id="2.40.50.140">
    <property type="entry name" value="Nucleic acid-binding proteins"/>
    <property type="match status" value="1"/>
</dbReference>
<organism evidence="4 5">
    <name type="scientific">Uncinula necator</name>
    <name type="common">Grape powdery mildew</name>
    <dbReference type="NCBI Taxonomy" id="52586"/>
    <lineage>
        <taxon>Eukaryota</taxon>
        <taxon>Fungi</taxon>
        <taxon>Dikarya</taxon>
        <taxon>Ascomycota</taxon>
        <taxon>Pezizomycotina</taxon>
        <taxon>Leotiomycetes</taxon>
        <taxon>Erysiphales</taxon>
        <taxon>Erysiphaceae</taxon>
        <taxon>Erysiphe</taxon>
    </lineage>
</organism>
<keyword evidence="5" id="KW-1185">Reference proteome</keyword>
<dbReference type="PANTHER" id="PTHR21641:SF0">
    <property type="entry name" value="RNA-BINDING PROTEIN EIF1AD-RELATED"/>
    <property type="match status" value="1"/>
</dbReference>
<dbReference type="InterPro" id="IPR012340">
    <property type="entry name" value="NA-bd_OB-fold"/>
</dbReference>
<dbReference type="Pfam" id="PF01176">
    <property type="entry name" value="eIF-1a"/>
    <property type="match status" value="1"/>
</dbReference>
<reference evidence="4 5" key="1">
    <citation type="journal article" date="2014" name="BMC Genomics">
        <title>Adaptive genomic structural variation in the grape powdery mildew pathogen, Erysiphe necator.</title>
        <authorList>
            <person name="Jones L."/>
            <person name="Riaz S."/>
            <person name="Morales-Cruz A."/>
            <person name="Amrine K.C."/>
            <person name="McGuire B."/>
            <person name="Gubler W.D."/>
            <person name="Walker M.A."/>
            <person name="Cantu D."/>
        </authorList>
    </citation>
    <scope>NUCLEOTIDE SEQUENCE [LARGE SCALE GENOMIC DNA]</scope>
    <source>
        <strain evidence="5">c</strain>
    </source>
</reference>
<sequence length="138" mass="16036">MPRSKRNFMAVAEETCNPPSELTTTQSIARIFQAEGNNLYLCSLPNKSDTRVLVELPSRFRNAIWLKRGNYVLIDTKEASSRHNKIYGEISNIVRDERLWRKQHYWPKEFIKTSVFTNEHDGQKSTIGKMPSSESEDE</sequence>
<dbReference type="GO" id="GO:0005634">
    <property type="term" value="C:nucleus"/>
    <property type="evidence" value="ECO:0007669"/>
    <property type="project" value="TreeGrafter"/>
</dbReference>
<gene>
    <name evidence="4" type="ORF">EV44_g6083</name>
</gene>
<dbReference type="GO" id="GO:0003723">
    <property type="term" value="F:RNA binding"/>
    <property type="evidence" value="ECO:0007669"/>
    <property type="project" value="UniProtKB-KW"/>
</dbReference>
<keyword evidence="4" id="KW-0648">Protein biosynthesis</keyword>
<proteinExistence type="inferred from homology"/>
<name>A0A0B1P623_UNCNE</name>
<dbReference type="HOGENOM" id="CLU_106477_4_0_1"/>
<accession>A0A0B1P623</accession>
<dbReference type="Proteomes" id="UP000030854">
    <property type="component" value="Unassembled WGS sequence"/>
</dbReference>
<dbReference type="AlphaFoldDB" id="A0A0B1P623"/>
<comment type="similarity">
    <text evidence="1">Belongs to the EIF1AD family.</text>
</comment>
<feature type="domain" description="S1-like" evidence="3">
    <location>
        <begin position="26"/>
        <end position="91"/>
    </location>
</feature>
<dbReference type="STRING" id="52586.A0A0B1P623"/>
<dbReference type="PANTHER" id="PTHR21641">
    <property type="entry name" value="TRANSLATION INITIATION FACTOR-RELATED"/>
    <property type="match status" value="1"/>
</dbReference>
<comment type="caution">
    <text evidence="4">The sequence shown here is derived from an EMBL/GenBank/DDBJ whole genome shotgun (WGS) entry which is preliminary data.</text>
</comment>
<dbReference type="SUPFAM" id="SSF50249">
    <property type="entry name" value="Nucleic acid-binding proteins"/>
    <property type="match status" value="1"/>
</dbReference>
<evidence type="ECO:0000256" key="2">
    <source>
        <dbReference type="ARBA" id="ARBA00022884"/>
    </source>
</evidence>
<evidence type="ECO:0000256" key="1">
    <source>
        <dbReference type="ARBA" id="ARBA00007340"/>
    </source>
</evidence>
<dbReference type="SMART" id="SM00652">
    <property type="entry name" value="eIF1a"/>
    <property type="match status" value="1"/>
</dbReference>
<dbReference type="InterPro" id="IPR001253">
    <property type="entry name" value="TIF_eIF-1A"/>
</dbReference>
<dbReference type="GO" id="GO:0003743">
    <property type="term" value="F:translation initiation factor activity"/>
    <property type="evidence" value="ECO:0007669"/>
    <property type="project" value="UniProtKB-KW"/>
</dbReference>
<dbReference type="OMA" id="WRKQSYW"/>
<protein>
    <submittedName>
        <fullName evidence="4">Putative translation initiation factor eif1a-like protein</fullName>
    </submittedName>
</protein>
<evidence type="ECO:0000313" key="5">
    <source>
        <dbReference type="Proteomes" id="UP000030854"/>
    </source>
</evidence>
<evidence type="ECO:0000259" key="3">
    <source>
        <dbReference type="Pfam" id="PF01176"/>
    </source>
</evidence>
<dbReference type="InterPro" id="IPR039294">
    <property type="entry name" value="EIF1AD"/>
</dbReference>
<dbReference type="InterPro" id="IPR006196">
    <property type="entry name" value="RNA-binding_domain_S1_IF1"/>
</dbReference>
<evidence type="ECO:0000313" key="4">
    <source>
        <dbReference type="EMBL" id="KHJ32129.1"/>
    </source>
</evidence>
<keyword evidence="2" id="KW-0694">RNA-binding</keyword>
<dbReference type="EMBL" id="JNVN01002315">
    <property type="protein sequence ID" value="KHJ32129.1"/>
    <property type="molecule type" value="Genomic_DNA"/>
</dbReference>